<accession>A0A512JKF9</accession>
<dbReference type="AlphaFoldDB" id="A0A512JKF9"/>
<dbReference type="EMBL" id="BJZV01000011">
    <property type="protein sequence ID" value="GEP10403.1"/>
    <property type="molecule type" value="Genomic_DNA"/>
</dbReference>
<protein>
    <submittedName>
        <fullName evidence="2">Uncharacterized protein</fullName>
    </submittedName>
</protein>
<dbReference type="Proteomes" id="UP000321750">
    <property type="component" value="Unassembled WGS sequence"/>
</dbReference>
<evidence type="ECO:0000256" key="1">
    <source>
        <dbReference type="SAM" id="MobiDB-lite"/>
    </source>
</evidence>
<comment type="caution">
    <text evidence="2">The sequence shown here is derived from an EMBL/GenBank/DDBJ whole genome shotgun (WGS) entry which is preliminary data.</text>
</comment>
<evidence type="ECO:0000313" key="2">
    <source>
        <dbReference type="EMBL" id="GEP10403.1"/>
    </source>
</evidence>
<organism evidence="2 3">
    <name type="scientific">Methylobacterium gnaphalii</name>
    <dbReference type="NCBI Taxonomy" id="1010610"/>
    <lineage>
        <taxon>Bacteria</taxon>
        <taxon>Pseudomonadati</taxon>
        <taxon>Pseudomonadota</taxon>
        <taxon>Alphaproteobacteria</taxon>
        <taxon>Hyphomicrobiales</taxon>
        <taxon>Methylobacteriaceae</taxon>
        <taxon>Methylobacterium</taxon>
    </lineage>
</organism>
<reference evidence="2 3" key="1">
    <citation type="submission" date="2019-07" db="EMBL/GenBank/DDBJ databases">
        <title>Whole genome shotgun sequence of Methylobacterium gnaphalii NBRC 107716.</title>
        <authorList>
            <person name="Hosoyama A."/>
            <person name="Uohara A."/>
            <person name="Ohji S."/>
            <person name="Ichikawa N."/>
        </authorList>
    </citation>
    <scope>NUCLEOTIDE SEQUENCE [LARGE SCALE GENOMIC DNA]</scope>
    <source>
        <strain evidence="2 3">NBRC 107716</strain>
    </source>
</reference>
<keyword evidence="3" id="KW-1185">Reference proteome</keyword>
<evidence type="ECO:0000313" key="3">
    <source>
        <dbReference type="Proteomes" id="UP000321750"/>
    </source>
</evidence>
<feature type="region of interest" description="Disordered" evidence="1">
    <location>
        <begin position="110"/>
        <end position="155"/>
    </location>
</feature>
<proteinExistence type="predicted"/>
<feature type="compositionally biased region" description="Polar residues" evidence="1">
    <location>
        <begin position="127"/>
        <end position="142"/>
    </location>
</feature>
<gene>
    <name evidence="2" type="ORF">MGN01_22480</name>
</gene>
<name>A0A512JKF9_9HYPH</name>
<sequence>MIDLASSLESFPMRPMLFSLAMLASSYAASGATAGERFSVVEDYGYGGGYGFAGEAIGGAYIGAPLTRFPRPNEIVPPAWGYGTYGVPTITGIRQAPAGEPTLTVINSRDTAPRRGSSAVRHASRDGQGQWTVGSSSAQPSRSGVRVISVTVPHR</sequence>